<evidence type="ECO:0000259" key="9">
    <source>
        <dbReference type="PROSITE" id="PS50850"/>
    </source>
</evidence>
<dbReference type="GO" id="GO:0005886">
    <property type="term" value="C:plasma membrane"/>
    <property type="evidence" value="ECO:0007669"/>
    <property type="project" value="UniProtKB-SubCell"/>
</dbReference>
<dbReference type="CDD" id="cd17321">
    <property type="entry name" value="MFS_MMR_MDR_like"/>
    <property type="match status" value="1"/>
</dbReference>
<keyword evidence="3" id="KW-1003">Cell membrane</keyword>
<sequence>MSAPTRPDAPLASPATSPAKSPAIDNKATRREWIGLLVLALPCLLIAMDMTVLHLAVPHLTASLNPTSDQLLWIVDIYGFFIAGSLITMGTLGDRIGRRKLLMIGGGCFGAASVLAAFSDTPEMLIFARGVLGIAGATLMPSTLSLIRSMFHNDKERSFAIAAWMTTFMVGTAAGPLLGGLVLSYFWWGAVFLLNVPVMVLLLIVAPILLPEHKAESFGRLDLFSAALSLGSVLAIIYGVKVIAAYGFGSDAFAALVFGLLGAWIFIRRQRKLADPLLDLDLLKQKTISLPIVIQTAVIFAGMAYFLFLSQALQLVIGLTPIQAGLSMLPATVAGIVGSMGAPVLMGRFKPGQVMTGALILTAIGFGMLSWPGSVVSLYVLVAGATIFSLGITPVAMICTDMVVASAPSDRAGSAAAMSETSAELGGALGIAILGSVGTAIYRDVMVKAVPAGVGDEAADAIRSTLGGAVNALSDLPASISSDILPLARAAFTDGLQVISIICTILMVLSAIGTLIALRDARCDTNNDDGAEGAKSDAALDPALKQAACAAGTVE</sequence>
<accession>A0A154L4Z8</accession>
<evidence type="ECO:0000256" key="1">
    <source>
        <dbReference type="ARBA" id="ARBA00004651"/>
    </source>
</evidence>
<comment type="subcellular location">
    <subcellularLocation>
        <location evidence="1">Cell membrane</location>
        <topology evidence="1">Multi-pass membrane protein</topology>
    </subcellularLocation>
</comment>
<feature type="transmembrane region" description="Helical" evidence="8">
    <location>
        <begin position="221"/>
        <end position="240"/>
    </location>
</feature>
<reference evidence="10 11" key="1">
    <citation type="submission" date="2015-12" db="EMBL/GenBank/DDBJ databases">
        <title>Genome sequence of Thalassospira lucentensis MCCC 1A02072.</title>
        <authorList>
            <person name="Lu L."/>
            <person name="Lai Q."/>
            <person name="Shao Z."/>
            <person name="Qian P."/>
        </authorList>
    </citation>
    <scope>NUCLEOTIDE SEQUENCE [LARGE SCALE GENOMIC DNA]</scope>
    <source>
        <strain evidence="10 11">MCCC 1A02072</strain>
    </source>
</reference>
<dbReference type="PANTHER" id="PTHR42718">
    <property type="entry name" value="MAJOR FACILITATOR SUPERFAMILY MULTIDRUG TRANSPORTER MFSC"/>
    <property type="match status" value="1"/>
</dbReference>
<protein>
    <submittedName>
        <fullName evidence="10">MFS transporter</fullName>
    </submittedName>
</protein>
<keyword evidence="2" id="KW-0813">Transport</keyword>
<organism evidence="10 11">
    <name type="scientific">Thalassospira lucentensis</name>
    <dbReference type="NCBI Taxonomy" id="168935"/>
    <lineage>
        <taxon>Bacteria</taxon>
        <taxon>Pseudomonadati</taxon>
        <taxon>Pseudomonadota</taxon>
        <taxon>Alphaproteobacteria</taxon>
        <taxon>Rhodospirillales</taxon>
        <taxon>Thalassospiraceae</taxon>
        <taxon>Thalassospira</taxon>
    </lineage>
</organism>
<dbReference type="PANTHER" id="PTHR42718:SF47">
    <property type="entry name" value="METHYL VIOLOGEN RESISTANCE PROTEIN SMVA"/>
    <property type="match status" value="1"/>
</dbReference>
<proteinExistence type="predicted"/>
<feature type="transmembrane region" description="Helical" evidence="8">
    <location>
        <begin position="288"/>
        <end position="308"/>
    </location>
</feature>
<dbReference type="AlphaFoldDB" id="A0A154L4Z8"/>
<dbReference type="Gene3D" id="1.20.1250.20">
    <property type="entry name" value="MFS general substrate transporter like domains"/>
    <property type="match status" value="1"/>
</dbReference>
<dbReference type="InterPro" id="IPR036259">
    <property type="entry name" value="MFS_trans_sf"/>
</dbReference>
<evidence type="ECO:0000256" key="7">
    <source>
        <dbReference type="SAM" id="MobiDB-lite"/>
    </source>
</evidence>
<dbReference type="OrthoDB" id="9807274at2"/>
<dbReference type="PROSITE" id="PS50850">
    <property type="entry name" value="MFS"/>
    <property type="match status" value="1"/>
</dbReference>
<keyword evidence="4 8" id="KW-0812">Transmembrane</keyword>
<evidence type="ECO:0000256" key="2">
    <source>
        <dbReference type="ARBA" id="ARBA00022448"/>
    </source>
</evidence>
<feature type="transmembrane region" description="Helical" evidence="8">
    <location>
        <begin position="246"/>
        <end position="267"/>
    </location>
</feature>
<evidence type="ECO:0000256" key="5">
    <source>
        <dbReference type="ARBA" id="ARBA00022989"/>
    </source>
</evidence>
<feature type="transmembrane region" description="Helical" evidence="8">
    <location>
        <begin position="33"/>
        <end position="56"/>
    </location>
</feature>
<evidence type="ECO:0000313" key="11">
    <source>
        <dbReference type="Proteomes" id="UP000076335"/>
    </source>
</evidence>
<dbReference type="Pfam" id="PF07690">
    <property type="entry name" value="MFS_1"/>
    <property type="match status" value="2"/>
</dbReference>
<evidence type="ECO:0000256" key="8">
    <source>
        <dbReference type="SAM" id="Phobius"/>
    </source>
</evidence>
<feature type="transmembrane region" description="Helical" evidence="8">
    <location>
        <begin position="495"/>
        <end position="518"/>
    </location>
</feature>
<dbReference type="InterPro" id="IPR020846">
    <property type="entry name" value="MFS_dom"/>
</dbReference>
<dbReference type="RefSeq" id="WP_062952389.1">
    <property type="nucleotide sequence ID" value="NZ_LPVY01000020.1"/>
</dbReference>
<comment type="caution">
    <text evidence="10">The sequence shown here is derived from an EMBL/GenBank/DDBJ whole genome shotgun (WGS) entry which is preliminary data.</text>
</comment>
<evidence type="ECO:0000256" key="4">
    <source>
        <dbReference type="ARBA" id="ARBA00022692"/>
    </source>
</evidence>
<feature type="region of interest" description="Disordered" evidence="7">
    <location>
        <begin position="1"/>
        <end position="23"/>
    </location>
</feature>
<evidence type="ECO:0000313" key="10">
    <source>
        <dbReference type="EMBL" id="KZB62896.1"/>
    </source>
</evidence>
<dbReference type="InterPro" id="IPR011701">
    <property type="entry name" value="MFS"/>
</dbReference>
<dbReference type="GO" id="GO:0022857">
    <property type="term" value="F:transmembrane transporter activity"/>
    <property type="evidence" value="ECO:0007669"/>
    <property type="project" value="InterPro"/>
</dbReference>
<evidence type="ECO:0000256" key="6">
    <source>
        <dbReference type="ARBA" id="ARBA00023136"/>
    </source>
</evidence>
<keyword evidence="6 8" id="KW-0472">Membrane</keyword>
<dbReference type="Gene3D" id="1.20.1720.10">
    <property type="entry name" value="Multidrug resistance protein D"/>
    <property type="match status" value="1"/>
</dbReference>
<feature type="transmembrane region" description="Helical" evidence="8">
    <location>
        <begin position="124"/>
        <end position="147"/>
    </location>
</feature>
<dbReference type="SUPFAM" id="SSF103473">
    <property type="entry name" value="MFS general substrate transporter"/>
    <property type="match status" value="1"/>
</dbReference>
<gene>
    <name evidence="10" type="ORF">AUP42_02255</name>
</gene>
<dbReference type="EMBL" id="LPVY01000020">
    <property type="protein sequence ID" value="KZB62896.1"/>
    <property type="molecule type" value="Genomic_DNA"/>
</dbReference>
<feature type="transmembrane region" description="Helical" evidence="8">
    <location>
        <begin position="71"/>
        <end position="89"/>
    </location>
</feature>
<feature type="transmembrane region" description="Helical" evidence="8">
    <location>
        <begin position="354"/>
        <end position="372"/>
    </location>
</feature>
<name>A0A154L4Z8_9PROT</name>
<feature type="transmembrane region" description="Helical" evidence="8">
    <location>
        <begin position="159"/>
        <end position="179"/>
    </location>
</feature>
<feature type="domain" description="Major facilitator superfamily (MFS) profile" evidence="9">
    <location>
        <begin position="35"/>
        <end position="522"/>
    </location>
</feature>
<feature type="transmembrane region" description="Helical" evidence="8">
    <location>
        <begin position="185"/>
        <end position="209"/>
    </location>
</feature>
<feature type="compositionally biased region" description="Low complexity" evidence="7">
    <location>
        <begin position="8"/>
        <end position="23"/>
    </location>
</feature>
<dbReference type="Proteomes" id="UP000076335">
    <property type="component" value="Unassembled WGS sequence"/>
</dbReference>
<keyword evidence="5 8" id="KW-1133">Transmembrane helix</keyword>
<evidence type="ECO:0000256" key="3">
    <source>
        <dbReference type="ARBA" id="ARBA00022475"/>
    </source>
</evidence>
<feature type="transmembrane region" description="Helical" evidence="8">
    <location>
        <begin position="378"/>
        <end position="404"/>
    </location>
</feature>